<organism evidence="2 3">
    <name type="scientific">Digitaria exilis</name>
    <dbReference type="NCBI Taxonomy" id="1010633"/>
    <lineage>
        <taxon>Eukaryota</taxon>
        <taxon>Viridiplantae</taxon>
        <taxon>Streptophyta</taxon>
        <taxon>Embryophyta</taxon>
        <taxon>Tracheophyta</taxon>
        <taxon>Spermatophyta</taxon>
        <taxon>Magnoliopsida</taxon>
        <taxon>Liliopsida</taxon>
        <taxon>Poales</taxon>
        <taxon>Poaceae</taxon>
        <taxon>PACMAD clade</taxon>
        <taxon>Panicoideae</taxon>
        <taxon>Panicodae</taxon>
        <taxon>Paniceae</taxon>
        <taxon>Anthephorinae</taxon>
        <taxon>Digitaria</taxon>
    </lineage>
</organism>
<feature type="compositionally biased region" description="Pro residues" evidence="1">
    <location>
        <begin position="74"/>
        <end position="89"/>
    </location>
</feature>
<keyword evidence="3" id="KW-1185">Reference proteome</keyword>
<proteinExistence type="predicted"/>
<sequence length="192" mass="20915">MQATKFLQQPDEIGKLVDPELSNVRTEDLVVLCSVMSRCIDPDHSKRPSMLMAPWNHGLLLQSSAPIGVAAADPPSPAPDLPSPPPDPSSPLTAVEELVVEERQHASHRPASRRRQRCSTPPRAPAQLHAVARCLRCSTPPPHSSMPPRTGMKRRRGGRRLGVGGESEGGCGGGWRRADWRREWPAAAGRKE</sequence>
<feature type="compositionally biased region" description="Basic and acidic residues" evidence="1">
    <location>
        <begin position="176"/>
        <end position="192"/>
    </location>
</feature>
<dbReference type="AlphaFoldDB" id="A0A835FED8"/>
<name>A0A835FED8_9POAL</name>
<feature type="compositionally biased region" description="Gly residues" evidence="1">
    <location>
        <begin position="160"/>
        <end position="175"/>
    </location>
</feature>
<evidence type="ECO:0000313" key="3">
    <source>
        <dbReference type="Proteomes" id="UP000636709"/>
    </source>
</evidence>
<evidence type="ECO:0000256" key="1">
    <source>
        <dbReference type="SAM" id="MobiDB-lite"/>
    </source>
</evidence>
<dbReference type="OrthoDB" id="1719031at2759"/>
<accession>A0A835FED8</accession>
<gene>
    <name evidence="2" type="ORF">HU200_012782</name>
</gene>
<protein>
    <submittedName>
        <fullName evidence="2">Uncharacterized protein</fullName>
    </submittedName>
</protein>
<feature type="region of interest" description="Disordered" evidence="1">
    <location>
        <begin position="68"/>
        <end position="192"/>
    </location>
</feature>
<evidence type="ECO:0000313" key="2">
    <source>
        <dbReference type="EMBL" id="KAF8748855.1"/>
    </source>
</evidence>
<dbReference type="EMBL" id="JACEFO010001060">
    <property type="protein sequence ID" value="KAF8748855.1"/>
    <property type="molecule type" value="Genomic_DNA"/>
</dbReference>
<comment type="caution">
    <text evidence="2">The sequence shown here is derived from an EMBL/GenBank/DDBJ whole genome shotgun (WGS) entry which is preliminary data.</text>
</comment>
<reference evidence="2" key="1">
    <citation type="submission" date="2020-07" db="EMBL/GenBank/DDBJ databases">
        <title>Genome sequence and genetic diversity analysis of an under-domesticated orphan crop, white fonio (Digitaria exilis).</title>
        <authorList>
            <person name="Bennetzen J.L."/>
            <person name="Chen S."/>
            <person name="Ma X."/>
            <person name="Wang X."/>
            <person name="Yssel A.E.J."/>
            <person name="Chaluvadi S.R."/>
            <person name="Johnson M."/>
            <person name="Gangashetty P."/>
            <person name="Hamidou F."/>
            <person name="Sanogo M.D."/>
            <person name="Zwaenepoel A."/>
            <person name="Wallace J."/>
            <person name="Van De Peer Y."/>
            <person name="Van Deynze A."/>
        </authorList>
    </citation>
    <scope>NUCLEOTIDE SEQUENCE</scope>
    <source>
        <tissue evidence="2">Leaves</tissue>
    </source>
</reference>
<dbReference type="Proteomes" id="UP000636709">
    <property type="component" value="Unassembled WGS sequence"/>
</dbReference>
<feature type="compositionally biased region" description="Basic residues" evidence="1">
    <location>
        <begin position="106"/>
        <end position="117"/>
    </location>
</feature>